<evidence type="ECO:0000256" key="1">
    <source>
        <dbReference type="SAM" id="MobiDB-lite"/>
    </source>
</evidence>
<sequence length="140" mass="16122">MNYWGDWQTPSIQTGLEPLGYNYGLRKTKKRMENEEKKKQSAGSLPLKEIPKPIKSLEEGRFVKRRKGIPGGLIQNEDVDEGRVIITRKYKSKISLETYNHQEPILSKEKTPEKGNPEEFKAVVKSHKAEKPVKKSQSEE</sequence>
<dbReference type="Proteomes" id="UP000765509">
    <property type="component" value="Unassembled WGS sequence"/>
</dbReference>
<feature type="region of interest" description="Disordered" evidence="1">
    <location>
        <begin position="29"/>
        <end position="51"/>
    </location>
</feature>
<feature type="compositionally biased region" description="Basic and acidic residues" evidence="1">
    <location>
        <begin position="106"/>
        <end position="140"/>
    </location>
</feature>
<proteinExistence type="predicted"/>
<protein>
    <submittedName>
        <fullName evidence="2">Uncharacterized protein</fullName>
    </submittedName>
</protein>
<dbReference type="AlphaFoldDB" id="A0A9Q3BLZ0"/>
<evidence type="ECO:0000313" key="2">
    <source>
        <dbReference type="EMBL" id="MBW0467510.1"/>
    </source>
</evidence>
<evidence type="ECO:0000313" key="3">
    <source>
        <dbReference type="Proteomes" id="UP000765509"/>
    </source>
</evidence>
<feature type="region of interest" description="Disordered" evidence="1">
    <location>
        <begin position="99"/>
        <end position="140"/>
    </location>
</feature>
<accession>A0A9Q3BLZ0</accession>
<comment type="caution">
    <text evidence="2">The sequence shown here is derived from an EMBL/GenBank/DDBJ whole genome shotgun (WGS) entry which is preliminary data.</text>
</comment>
<keyword evidence="3" id="KW-1185">Reference proteome</keyword>
<reference evidence="2" key="1">
    <citation type="submission" date="2021-03" db="EMBL/GenBank/DDBJ databases">
        <title>Draft genome sequence of rust myrtle Austropuccinia psidii MF-1, a brazilian biotype.</title>
        <authorList>
            <person name="Quecine M.C."/>
            <person name="Pachon D.M.R."/>
            <person name="Bonatelli M.L."/>
            <person name="Correr F.H."/>
            <person name="Franceschini L.M."/>
            <person name="Leite T.F."/>
            <person name="Margarido G.R.A."/>
            <person name="Almeida C.A."/>
            <person name="Ferrarezi J.A."/>
            <person name="Labate C.A."/>
        </authorList>
    </citation>
    <scope>NUCLEOTIDE SEQUENCE</scope>
    <source>
        <strain evidence="2">MF-1</strain>
    </source>
</reference>
<dbReference type="EMBL" id="AVOT02001603">
    <property type="protein sequence ID" value="MBW0467510.1"/>
    <property type="molecule type" value="Genomic_DNA"/>
</dbReference>
<organism evidence="2 3">
    <name type="scientific">Austropuccinia psidii MF-1</name>
    <dbReference type="NCBI Taxonomy" id="1389203"/>
    <lineage>
        <taxon>Eukaryota</taxon>
        <taxon>Fungi</taxon>
        <taxon>Dikarya</taxon>
        <taxon>Basidiomycota</taxon>
        <taxon>Pucciniomycotina</taxon>
        <taxon>Pucciniomycetes</taxon>
        <taxon>Pucciniales</taxon>
        <taxon>Sphaerophragmiaceae</taxon>
        <taxon>Austropuccinia</taxon>
    </lineage>
</organism>
<gene>
    <name evidence="2" type="ORF">O181_007225</name>
</gene>
<name>A0A9Q3BLZ0_9BASI</name>